<keyword evidence="2" id="KW-1185">Reference proteome</keyword>
<accession>K8DY19</accession>
<name>K8DY19_9FIRM</name>
<evidence type="ECO:0000313" key="1">
    <source>
        <dbReference type="EMBL" id="CCO07609.1"/>
    </source>
</evidence>
<organism evidence="1 2">
    <name type="scientific">Desulforamulus hydrothermalis Lam5 = DSM 18033</name>
    <dbReference type="NCBI Taxonomy" id="1121428"/>
    <lineage>
        <taxon>Bacteria</taxon>
        <taxon>Bacillati</taxon>
        <taxon>Bacillota</taxon>
        <taxon>Clostridia</taxon>
        <taxon>Eubacteriales</taxon>
        <taxon>Peptococcaceae</taxon>
        <taxon>Desulforamulus</taxon>
    </lineage>
</organism>
<comment type="caution">
    <text evidence="1">The sequence shown here is derived from an EMBL/GenBank/DDBJ whole genome shotgun (WGS) entry which is preliminary data.</text>
</comment>
<gene>
    <name evidence="1" type="ORF">DESHY_110555</name>
</gene>
<sequence>MPAGVPQQRLLNVFDQAEIRGFVSSPAGSKCFDWQHISAGYFKLFVYLKGLIYDAVEQFSMVSFLLPFLFPWDVL</sequence>
<protein>
    <submittedName>
        <fullName evidence="1">Uncharacterized protein</fullName>
    </submittedName>
</protein>
<dbReference type="STRING" id="1121428.DESHY_110555"/>
<dbReference type="EMBL" id="CAOS01000003">
    <property type="protein sequence ID" value="CCO07609.1"/>
    <property type="molecule type" value="Genomic_DNA"/>
</dbReference>
<evidence type="ECO:0000313" key="2">
    <source>
        <dbReference type="Proteomes" id="UP000009315"/>
    </source>
</evidence>
<proteinExistence type="predicted"/>
<reference evidence="1 2" key="1">
    <citation type="journal article" date="2013" name="Genome Announc.">
        <title>Genome Sequence of the Sulfate-Reducing Bacterium Desulfotomaculum hydrothermale Lam5(T).</title>
        <authorList>
            <person name="Amin O."/>
            <person name="Fardeau M.L."/>
            <person name="Valette O."/>
            <person name="Hirschler-Rea A."/>
            <person name="Barbe V."/>
            <person name="Medigue C."/>
            <person name="Vacherie B."/>
            <person name="Ollivier B."/>
            <person name="Bertin P.N."/>
            <person name="Dolla A."/>
        </authorList>
    </citation>
    <scope>NUCLEOTIDE SEQUENCE [LARGE SCALE GENOMIC DNA]</scope>
    <source>
        <strain evidence="2">Lam5 / DSM 18033</strain>
    </source>
</reference>
<dbReference type="AlphaFoldDB" id="K8DY19"/>
<dbReference type="Proteomes" id="UP000009315">
    <property type="component" value="Unassembled WGS sequence"/>
</dbReference>